<protein>
    <recommendedName>
        <fullName evidence="4">Integral membrane protein</fullName>
    </recommendedName>
</protein>
<dbReference type="Proteomes" id="UP001519064">
    <property type="component" value="Unassembled WGS sequence"/>
</dbReference>
<evidence type="ECO:0000313" key="2">
    <source>
        <dbReference type="EMBL" id="MBO8196024.1"/>
    </source>
</evidence>
<keyword evidence="1" id="KW-0472">Membrane</keyword>
<gene>
    <name evidence="2" type="ORF">ITI46_30905</name>
</gene>
<organism evidence="2 3">
    <name type="scientific">Streptomyces oryzae</name>
    <dbReference type="NCBI Taxonomy" id="1434886"/>
    <lineage>
        <taxon>Bacteria</taxon>
        <taxon>Bacillati</taxon>
        <taxon>Actinomycetota</taxon>
        <taxon>Actinomycetes</taxon>
        <taxon>Kitasatosporales</taxon>
        <taxon>Streptomycetaceae</taxon>
        <taxon>Streptomyces</taxon>
    </lineage>
</organism>
<name>A0ABS3XKX9_9ACTN</name>
<evidence type="ECO:0000313" key="3">
    <source>
        <dbReference type="Proteomes" id="UP001519064"/>
    </source>
</evidence>
<feature type="transmembrane region" description="Helical" evidence="1">
    <location>
        <begin position="21"/>
        <end position="42"/>
    </location>
</feature>
<proteinExistence type="predicted"/>
<sequence length="161" mass="15587">MHRAGRFLAALRARTDRRGDLAAGCVLIAAGALLAADAALAAAGLPGAAPFAAFLAVAAAVAALAELRACAGYRAYGGDGWRGPAGDAAARAVRGLPGSALVLLALCTAGGGGCGWAVPPLVVPGAGAAGGRADRCGAAPAVTPVRAATERNRRGRRTLAP</sequence>
<dbReference type="EMBL" id="JADKMA010000242">
    <property type="protein sequence ID" value="MBO8196024.1"/>
    <property type="molecule type" value="Genomic_DNA"/>
</dbReference>
<keyword evidence="1" id="KW-0812">Transmembrane</keyword>
<evidence type="ECO:0000256" key="1">
    <source>
        <dbReference type="SAM" id="Phobius"/>
    </source>
</evidence>
<reference evidence="2 3" key="1">
    <citation type="submission" date="2020-11" db="EMBL/GenBank/DDBJ databases">
        <title>Streptomyces spirodelae sp. nov., isolated from duckweed.</title>
        <authorList>
            <person name="Saimee Y."/>
            <person name="Duangmal K."/>
        </authorList>
    </citation>
    <scope>NUCLEOTIDE SEQUENCE [LARGE SCALE GENOMIC DNA]</scope>
    <source>
        <strain evidence="2 3">S16-07</strain>
    </source>
</reference>
<keyword evidence="1" id="KW-1133">Transmembrane helix</keyword>
<dbReference type="RefSeq" id="WP_209243233.1">
    <property type="nucleotide sequence ID" value="NZ_JADKMA010000242.1"/>
</dbReference>
<accession>A0ABS3XKX9</accession>
<keyword evidence="3" id="KW-1185">Reference proteome</keyword>
<comment type="caution">
    <text evidence="2">The sequence shown here is derived from an EMBL/GenBank/DDBJ whole genome shotgun (WGS) entry which is preliminary data.</text>
</comment>
<feature type="transmembrane region" description="Helical" evidence="1">
    <location>
        <begin position="48"/>
        <end position="67"/>
    </location>
</feature>
<evidence type="ECO:0008006" key="4">
    <source>
        <dbReference type="Google" id="ProtNLM"/>
    </source>
</evidence>